<reference evidence="3" key="1">
    <citation type="submission" date="2019-09" db="EMBL/GenBank/DDBJ databases">
        <title>Antimicrobial potential of Antarctic Bacteria.</title>
        <authorList>
            <person name="Benaud N."/>
            <person name="Edwards R.J."/>
            <person name="Ferrari B.C."/>
        </authorList>
    </citation>
    <scope>NUCLEOTIDE SEQUENCE [LARGE SCALE GENOMIC DNA]</scope>
    <source>
        <strain evidence="3">INR9</strain>
    </source>
</reference>
<feature type="transmembrane region" description="Helical" evidence="1">
    <location>
        <begin position="143"/>
        <end position="163"/>
    </location>
</feature>
<evidence type="ECO:0000256" key="1">
    <source>
        <dbReference type="SAM" id="Phobius"/>
    </source>
</evidence>
<keyword evidence="1" id="KW-1133">Transmembrane helix</keyword>
<sequence>MTGRDPGEAHRAATPLELLFDLTFVIAFGQAGEELAHLLAAGEVAAGIGAFVFAMFAICWAWINFSWFASAYDTDDWFYRVTTLVQMVGVIVLALGLPTLFASVEHGGSLLIGGVVAGYVVMRIGLVAQWLRAAVQDRARRRVALGYAGFVTAAQVGWVLLALAAPDFLTAFVVAVLLYLVELGGPAFLETRLGGTPWNAGHIAERYGLLTIIALGEVLFGTVTSVAALVAAHGWSVEAALVAVAGVGLTFGLWWTYFIIPSSAILRRHRRRAVVWGYSHVLLFSAIAATGAGLHVVAYFVDGEASIGVTGAIVSVAAPVLLFSVVLFLLYTYLVHEGDPFHVGLFAGTVVVLVAAVWLAAVGGSLGLSLMLVTLSPAVVVVGYETVGYRHQAAALARQIGEAGGGPVRPPREPSG</sequence>
<keyword evidence="1" id="KW-0812">Transmembrane</keyword>
<feature type="transmembrane region" description="Helical" evidence="1">
    <location>
        <begin position="341"/>
        <end position="360"/>
    </location>
</feature>
<feature type="transmembrane region" description="Helical" evidence="1">
    <location>
        <begin position="366"/>
        <end position="384"/>
    </location>
</feature>
<dbReference type="EMBL" id="CP043641">
    <property type="protein sequence ID" value="QNE37781.1"/>
    <property type="molecule type" value="Genomic_DNA"/>
</dbReference>
<dbReference type="KEGG" id="lse:F1C12_16540"/>
<feature type="transmembrane region" description="Helical" evidence="1">
    <location>
        <begin position="12"/>
        <end position="32"/>
    </location>
</feature>
<feature type="transmembrane region" description="Helical" evidence="1">
    <location>
        <begin position="169"/>
        <end position="189"/>
    </location>
</feature>
<evidence type="ECO:0000313" key="3">
    <source>
        <dbReference type="Proteomes" id="UP000515511"/>
    </source>
</evidence>
<dbReference type="InterPro" id="IPR010640">
    <property type="entry name" value="Low_temperature_requirement_A"/>
</dbReference>
<organism evidence="2 3">
    <name type="scientific">Leifsonia shinshuensis</name>
    <dbReference type="NCBI Taxonomy" id="150026"/>
    <lineage>
        <taxon>Bacteria</taxon>
        <taxon>Bacillati</taxon>
        <taxon>Actinomycetota</taxon>
        <taxon>Actinomycetes</taxon>
        <taxon>Micrococcales</taxon>
        <taxon>Microbacteriaceae</taxon>
        <taxon>Leifsonia</taxon>
    </lineage>
</organism>
<feature type="transmembrane region" description="Helical" evidence="1">
    <location>
        <begin position="239"/>
        <end position="260"/>
    </location>
</feature>
<keyword evidence="1" id="KW-0472">Membrane</keyword>
<dbReference type="AlphaFoldDB" id="A0A7G6YH16"/>
<feature type="transmembrane region" description="Helical" evidence="1">
    <location>
        <begin position="44"/>
        <end position="65"/>
    </location>
</feature>
<dbReference type="Pfam" id="PF06772">
    <property type="entry name" value="LtrA"/>
    <property type="match status" value="1"/>
</dbReference>
<proteinExistence type="predicted"/>
<feature type="transmembrane region" description="Helical" evidence="1">
    <location>
        <begin position="109"/>
        <end position="131"/>
    </location>
</feature>
<gene>
    <name evidence="2" type="ORF">F1C12_16540</name>
</gene>
<protein>
    <submittedName>
        <fullName evidence="2">Low temperature requirement protein A</fullName>
    </submittedName>
</protein>
<dbReference type="PANTHER" id="PTHR36840">
    <property type="entry name" value="BLL5714 PROTEIN"/>
    <property type="match status" value="1"/>
</dbReference>
<feature type="transmembrane region" description="Helical" evidence="1">
    <location>
        <begin position="77"/>
        <end position="97"/>
    </location>
</feature>
<feature type="transmembrane region" description="Helical" evidence="1">
    <location>
        <begin position="209"/>
        <end position="233"/>
    </location>
</feature>
<accession>A0A7G6YH16</accession>
<evidence type="ECO:0000313" key="2">
    <source>
        <dbReference type="EMBL" id="QNE37781.1"/>
    </source>
</evidence>
<feature type="transmembrane region" description="Helical" evidence="1">
    <location>
        <begin position="307"/>
        <end position="334"/>
    </location>
</feature>
<dbReference type="PANTHER" id="PTHR36840:SF1">
    <property type="entry name" value="BLL5714 PROTEIN"/>
    <property type="match status" value="1"/>
</dbReference>
<name>A0A7G6YH16_9MICO</name>
<feature type="transmembrane region" description="Helical" evidence="1">
    <location>
        <begin position="281"/>
        <end position="301"/>
    </location>
</feature>
<dbReference type="Proteomes" id="UP000515511">
    <property type="component" value="Chromosome"/>
</dbReference>